<dbReference type="PANTHER" id="PTHR28047">
    <property type="entry name" value="PROTEIN DCG1"/>
    <property type="match status" value="1"/>
</dbReference>
<protein>
    <recommendedName>
        <fullName evidence="4">Asp/Glu/hydantoin racemase</fullName>
    </recommendedName>
</protein>
<dbReference type="AlphaFoldDB" id="A0A1Q9AHC8"/>
<accession>A0A1Q9AHC8</accession>
<sequence length="215" mass="22484">MRPKLLIANPNTSCSVTDRLVAVARRLAGPRAEIIGATAPFGATALVTTRDIEIAELAVLAMAGAHEEVDGILVAAFGDPGLSTLRAISRVPVQGLGEAGLLSAAQAGKRFAILTLGPSLKTAIEEKVRTLGLSSRLAAIRFLDCGVLDLAAQPARYHDDILHNVRLLKEETRAEAVLLAGAPFCGLAGELRSRACAPLYDGLDAGIGRFLLPFV</sequence>
<evidence type="ECO:0000313" key="2">
    <source>
        <dbReference type="EMBL" id="OLP54650.1"/>
    </source>
</evidence>
<dbReference type="InterPro" id="IPR052186">
    <property type="entry name" value="Hydantoin_racemase-like"/>
</dbReference>
<dbReference type="STRING" id="1672749.BJF92_08835"/>
<comment type="similarity">
    <text evidence="1">Belongs to the HyuE racemase family.</text>
</comment>
<gene>
    <name evidence="2" type="ORF">BJF92_08835</name>
</gene>
<dbReference type="Gene3D" id="3.40.50.12500">
    <property type="match status" value="1"/>
</dbReference>
<reference evidence="2 3" key="1">
    <citation type="submission" date="2016-09" db="EMBL/GenBank/DDBJ databases">
        <title>Rhizobium sp. nov., a novel species isolated from the rice rhizosphere.</title>
        <authorList>
            <person name="Zhao J."/>
            <person name="Zhang X."/>
        </authorList>
    </citation>
    <scope>NUCLEOTIDE SEQUENCE [LARGE SCALE GENOMIC DNA]</scope>
    <source>
        <strain evidence="2 3">MH17</strain>
    </source>
</reference>
<dbReference type="InterPro" id="IPR053714">
    <property type="entry name" value="Iso_Racemase_Enz_sf"/>
</dbReference>
<dbReference type="PANTHER" id="PTHR28047:SF5">
    <property type="entry name" value="PROTEIN DCG1"/>
    <property type="match status" value="1"/>
</dbReference>
<dbReference type="Pfam" id="PF01177">
    <property type="entry name" value="Asp_Glu_race"/>
    <property type="match status" value="1"/>
</dbReference>
<evidence type="ECO:0000313" key="3">
    <source>
        <dbReference type="Proteomes" id="UP000186143"/>
    </source>
</evidence>
<dbReference type="InterPro" id="IPR015942">
    <property type="entry name" value="Asp/Glu/hydantoin_racemase"/>
</dbReference>
<evidence type="ECO:0008006" key="4">
    <source>
        <dbReference type="Google" id="ProtNLM"/>
    </source>
</evidence>
<evidence type="ECO:0000256" key="1">
    <source>
        <dbReference type="ARBA" id="ARBA00038414"/>
    </source>
</evidence>
<proteinExistence type="inferred from homology"/>
<dbReference type="Proteomes" id="UP000186143">
    <property type="component" value="Unassembled WGS sequence"/>
</dbReference>
<dbReference type="GO" id="GO:0047661">
    <property type="term" value="F:amino-acid racemase activity"/>
    <property type="evidence" value="ECO:0007669"/>
    <property type="project" value="InterPro"/>
</dbReference>
<comment type="caution">
    <text evidence="2">The sequence shown here is derived from an EMBL/GenBank/DDBJ whole genome shotgun (WGS) entry which is preliminary data.</text>
</comment>
<dbReference type="EMBL" id="MKIO01000032">
    <property type="protein sequence ID" value="OLP54650.1"/>
    <property type="molecule type" value="Genomic_DNA"/>
</dbReference>
<name>A0A1Q9AHC8_9HYPH</name>
<organism evidence="2 3">
    <name type="scientific">Xaviernesmea rhizosphaerae</name>
    <dbReference type="NCBI Taxonomy" id="1672749"/>
    <lineage>
        <taxon>Bacteria</taxon>
        <taxon>Pseudomonadati</taxon>
        <taxon>Pseudomonadota</taxon>
        <taxon>Alphaproteobacteria</taxon>
        <taxon>Hyphomicrobiales</taxon>
        <taxon>Rhizobiaceae</taxon>
        <taxon>Rhizobium/Agrobacterium group</taxon>
        <taxon>Xaviernesmea</taxon>
    </lineage>
</organism>